<dbReference type="GO" id="GO:0055052">
    <property type="term" value="C:ATP-binding cassette (ABC) transporter complex, substrate-binding subunit-containing"/>
    <property type="evidence" value="ECO:0007669"/>
    <property type="project" value="TreeGrafter"/>
</dbReference>
<dbReference type="SUPFAM" id="SSF53850">
    <property type="entry name" value="Periplasmic binding protein-like II"/>
    <property type="match status" value="1"/>
</dbReference>
<dbReference type="EMBL" id="VSSQ01000764">
    <property type="protein sequence ID" value="MPM00958.1"/>
    <property type="molecule type" value="Genomic_DNA"/>
</dbReference>
<dbReference type="Gene3D" id="3.40.190.10">
    <property type="entry name" value="Periplasmic binding protein-like II"/>
    <property type="match status" value="1"/>
</dbReference>
<dbReference type="GO" id="GO:1901982">
    <property type="term" value="F:maltose binding"/>
    <property type="evidence" value="ECO:0007669"/>
    <property type="project" value="TreeGrafter"/>
</dbReference>
<reference evidence="4" key="1">
    <citation type="submission" date="2019-08" db="EMBL/GenBank/DDBJ databases">
        <authorList>
            <person name="Kucharzyk K."/>
            <person name="Murdoch R.W."/>
            <person name="Higgins S."/>
            <person name="Loffler F."/>
        </authorList>
    </citation>
    <scope>NUCLEOTIDE SEQUENCE</scope>
</reference>
<gene>
    <name evidence="4" type="primary">yesO_2</name>
    <name evidence="4" type="ORF">SDC9_47195</name>
</gene>
<dbReference type="InterPro" id="IPR006059">
    <property type="entry name" value="SBP"/>
</dbReference>
<evidence type="ECO:0000256" key="1">
    <source>
        <dbReference type="ARBA" id="ARBA00008520"/>
    </source>
</evidence>
<evidence type="ECO:0000313" key="4">
    <source>
        <dbReference type="EMBL" id="MPM00958.1"/>
    </source>
</evidence>
<organism evidence="4">
    <name type="scientific">bioreactor metagenome</name>
    <dbReference type="NCBI Taxonomy" id="1076179"/>
    <lineage>
        <taxon>unclassified sequences</taxon>
        <taxon>metagenomes</taxon>
        <taxon>ecological metagenomes</taxon>
    </lineage>
</organism>
<proteinExistence type="inferred from homology"/>
<dbReference type="PANTHER" id="PTHR30061">
    <property type="entry name" value="MALTOSE-BINDING PERIPLASMIC PROTEIN"/>
    <property type="match status" value="1"/>
</dbReference>
<evidence type="ECO:0000256" key="2">
    <source>
        <dbReference type="ARBA" id="ARBA00022448"/>
    </source>
</evidence>
<dbReference type="Pfam" id="PF01547">
    <property type="entry name" value="SBP_bac_1"/>
    <property type="match status" value="1"/>
</dbReference>
<dbReference type="AlphaFoldDB" id="A0A644WBS9"/>
<comment type="caution">
    <text evidence="4">The sequence shown here is derived from an EMBL/GenBank/DDBJ whole genome shotgun (WGS) entry which is preliminary data.</text>
</comment>
<keyword evidence="2" id="KW-0813">Transport</keyword>
<sequence length="418" mass="45625">MKKGFVLALVLLIGASFVFAAGAKEPAKTQLTLALWDEYQKPAIQKIVDQYNASQDKVAVTIELTPWGSYWTKLDAAAGSKSAPDVFWMNTYLPKYVAGGILQPLDEFIARDKVDMNNYVEAMVKMNQYEGKTWGMPKGLDSVAVALNVELFEKYGVALPSEGWSWADMVSIATKLRDAIKKSGGDEYPILMELDAQPSHFNFAHQSGGYVISEDFSKSGYNLKETTLAYQRVVDLMDDGLLAPYVVLSDTNGTDLFLSGKGAILYVGSWKSVVLEESTLGKNGKVRLITMPNQEAGNTSVLGGLGYVISAFTKDKNAAWDFVKFITGEVGNTIQAEEGIDIPAYKAAQPKYLENFKNINVDTFFKAAEHAVPFPAGPDFSLWFGIVNDHVAQIFGGKVSAAEGTAAIHSQMQAILDK</sequence>
<dbReference type="GO" id="GO:0042956">
    <property type="term" value="P:maltodextrin transmembrane transport"/>
    <property type="evidence" value="ECO:0007669"/>
    <property type="project" value="TreeGrafter"/>
</dbReference>
<accession>A0A644WBS9</accession>
<comment type="similarity">
    <text evidence="1">Belongs to the bacterial solute-binding protein 1 family.</text>
</comment>
<dbReference type="PANTHER" id="PTHR30061:SF50">
    <property type="entry name" value="MALTOSE_MALTODEXTRIN-BINDING PERIPLASMIC PROTEIN"/>
    <property type="match status" value="1"/>
</dbReference>
<dbReference type="CDD" id="cd13585">
    <property type="entry name" value="PBP2_TMBP_like"/>
    <property type="match status" value="1"/>
</dbReference>
<protein>
    <submittedName>
        <fullName evidence="4">Putative ABC transporter substrate-binding protein YesO</fullName>
    </submittedName>
</protein>
<dbReference type="GO" id="GO:0015768">
    <property type="term" value="P:maltose transport"/>
    <property type="evidence" value="ECO:0007669"/>
    <property type="project" value="TreeGrafter"/>
</dbReference>
<name>A0A644WBS9_9ZZZZ</name>
<evidence type="ECO:0000256" key="3">
    <source>
        <dbReference type="ARBA" id="ARBA00022729"/>
    </source>
</evidence>
<keyword evidence="3" id="KW-0732">Signal</keyword>